<sequence length="213" mass="23719">MLANTARRTPAEQGLRERKKERTKSAMIDAALELFAERGYDNVTVQDIADAAQVSATTFFRYFPTKEDVLFTVGPAFAPLLEAAVDAAPPELDDLEVFHLTARQVLAERFNLDHVRKRYRVSVSTPELRGRVSDTGRVWRDAVSVALQRRHGLSSPTREIELTVRIGNAVLNAALDEWSADASGMFTEEHLLTLLDEWFAAMRAASGQWSAGD</sequence>
<keyword evidence="2" id="KW-0238">DNA-binding</keyword>
<evidence type="ECO:0000313" key="11">
    <source>
        <dbReference type="EMBL" id="CAB4970561.1"/>
    </source>
</evidence>
<dbReference type="SUPFAM" id="SSF46689">
    <property type="entry name" value="Homeodomain-like"/>
    <property type="match status" value="1"/>
</dbReference>
<dbReference type="PROSITE" id="PS01081">
    <property type="entry name" value="HTH_TETR_1"/>
    <property type="match status" value="1"/>
</dbReference>
<evidence type="ECO:0000256" key="4">
    <source>
        <dbReference type="SAM" id="MobiDB-lite"/>
    </source>
</evidence>
<evidence type="ECO:0000313" key="10">
    <source>
        <dbReference type="EMBL" id="CAB4939259.1"/>
    </source>
</evidence>
<dbReference type="Gene3D" id="1.10.357.10">
    <property type="entry name" value="Tetracycline Repressor, domain 2"/>
    <property type="match status" value="1"/>
</dbReference>
<dbReference type="GO" id="GO:0000976">
    <property type="term" value="F:transcription cis-regulatory region binding"/>
    <property type="evidence" value="ECO:0007669"/>
    <property type="project" value="TreeGrafter"/>
</dbReference>
<keyword evidence="1" id="KW-0805">Transcription regulation</keyword>
<dbReference type="InterPro" id="IPR041347">
    <property type="entry name" value="MftR_C"/>
</dbReference>
<dbReference type="EMBL" id="CAEZYF010000010">
    <property type="protein sequence ID" value="CAB4726242.1"/>
    <property type="molecule type" value="Genomic_DNA"/>
</dbReference>
<dbReference type="InterPro" id="IPR001647">
    <property type="entry name" value="HTH_TetR"/>
</dbReference>
<feature type="region of interest" description="Disordered" evidence="4">
    <location>
        <begin position="1"/>
        <end position="22"/>
    </location>
</feature>
<protein>
    <submittedName>
        <fullName evidence="7">Unannotated protein</fullName>
    </submittedName>
</protein>
<evidence type="ECO:0000256" key="3">
    <source>
        <dbReference type="ARBA" id="ARBA00023163"/>
    </source>
</evidence>
<evidence type="ECO:0000256" key="1">
    <source>
        <dbReference type="ARBA" id="ARBA00023015"/>
    </source>
</evidence>
<dbReference type="EMBL" id="CAFBOL010000001">
    <property type="protein sequence ID" value="CAB4970561.1"/>
    <property type="molecule type" value="Genomic_DNA"/>
</dbReference>
<dbReference type="Pfam" id="PF17754">
    <property type="entry name" value="TetR_C_14"/>
    <property type="match status" value="1"/>
</dbReference>
<dbReference type="PANTHER" id="PTHR30055">
    <property type="entry name" value="HTH-TYPE TRANSCRIPTIONAL REGULATOR RUTR"/>
    <property type="match status" value="1"/>
</dbReference>
<reference evidence="7" key="1">
    <citation type="submission" date="2020-05" db="EMBL/GenBank/DDBJ databases">
        <authorList>
            <person name="Chiriac C."/>
            <person name="Salcher M."/>
            <person name="Ghai R."/>
            <person name="Kavagutti S V."/>
        </authorList>
    </citation>
    <scope>NUCLEOTIDE SEQUENCE</scope>
</reference>
<gene>
    <name evidence="7" type="ORF">UFOPK2656_01790</name>
    <name evidence="8" type="ORF">UFOPK3099_00175</name>
    <name evidence="9" type="ORF">UFOPK3267_01381</name>
    <name evidence="10" type="ORF">UFOPK3651_02035</name>
    <name evidence="11" type="ORF">UFOPK3931_00073</name>
    <name evidence="6" type="ORF">UFOPK4189_01878</name>
</gene>
<dbReference type="AlphaFoldDB" id="A0A6J6RUT8"/>
<dbReference type="GO" id="GO:0003700">
    <property type="term" value="F:DNA-binding transcription factor activity"/>
    <property type="evidence" value="ECO:0007669"/>
    <property type="project" value="TreeGrafter"/>
</dbReference>
<evidence type="ECO:0000313" key="8">
    <source>
        <dbReference type="EMBL" id="CAB4802012.1"/>
    </source>
</evidence>
<dbReference type="PRINTS" id="PR00455">
    <property type="entry name" value="HTHTETR"/>
</dbReference>
<dbReference type="Pfam" id="PF00440">
    <property type="entry name" value="TetR_N"/>
    <property type="match status" value="1"/>
</dbReference>
<dbReference type="Gene3D" id="1.10.10.60">
    <property type="entry name" value="Homeodomain-like"/>
    <property type="match status" value="1"/>
</dbReference>
<evidence type="ECO:0000256" key="2">
    <source>
        <dbReference type="ARBA" id="ARBA00023125"/>
    </source>
</evidence>
<evidence type="ECO:0000259" key="5">
    <source>
        <dbReference type="PROSITE" id="PS50977"/>
    </source>
</evidence>
<dbReference type="EMBL" id="CAESGF010000010">
    <property type="protein sequence ID" value="CAB4364111.1"/>
    <property type="molecule type" value="Genomic_DNA"/>
</dbReference>
<dbReference type="InterPro" id="IPR009057">
    <property type="entry name" value="Homeodomain-like_sf"/>
</dbReference>
<dbReference type="EMBL" id="CAFBIY010000069">
    <property type="protein sequence ID" value="CAB4851049.1"/>
    <property type="molecule type" value="Genomic_DNA"/>
</dbReference>
<keyword evidence="3" id="KW-0804">Transcription</keyword>
<dbReference type="EMBL" id="CAFAAV010000007">
    <property type="protein sequence ID" value="CAB4802012.1"/>
    <property type="molecule type" value="Genomic_DNA"/>
</dbReference>
<dbReference type="PANTHER" id="PTHR30055:SF238">
    <property type="entry name" value="MYCOFACTOCIN BIOSYNTHESIS TRANSCRIPTIONAL REGULATOR MFTR-RELATED"/>
    <property type="match status" value="1"/>
</dbReference>
<evidence type="ECO:0000313" key="6">
    <source>
        <dbReference type="EMBL" id="CAB4364111.1"/>
    </source>
</evidence>
<evidence type="ECO:0000313" key="7">
    <source>
        <dbReference type="EMBL" id="CAB4726242.1"/>
    </source>
</evidence>
<dbReference type="EMBL" id="CAFBMT010000011">
    <property type="protein sequence ID" value="CAB4939259.1"/>
    <property type="molecule type" value="Genomic_DNA"/>
</dbReference>
<evidence type="ECO:0000313" key="9">
    <source>
        <dbReference type="EMBL" id="CAB4851049.1"/>
    </source>
</evidence>
<name>A0A6J6RUT8_9ZZZZ</name>
<dbReference type="InterPro" id="IPR023772">
    <property type="entry name" value="DNA-bd_HTH_TetR-type_CS"/>
</dbReference>
<proteinExistence type="predicted"/>
<dbReference type="InterPro" id="IPR050109">
    <property type="entry name" value="HTH-type_TetR-like_transc_reg"/>
</dbReference>
<organism evidence="7">
    <name type="scientific">freshwater metagenome</name>
    <dbReference type="NCBI Taxonomy" id="449393"/>
    <lineage>
        <taxon>unclassified sequences</taxon>
        <taxon>metagenomes</taxon>
        <taxon>ecological metagenomes</taxon>
    </lineage>
</organism>
<accession>A0A6J6RUT8</accession>
<dbReference type="PROSITE" id="PS50977">
    <property type="entry name" value="HTH_TETR_2"/>
    <property type="match status" value="1"/>
</dbReference>
<feature type="domain" description="HTH tetR-type" evidence="5">
    <location>
        <begin position="21"/>
        <end position="81"/>
    </location>
</feature>